<dbReference type="Proteomes" id="UP000674318">
    <property type="component" value="Unassembled WGS sequence"/>
</dbReference>
<proteinExistence type="predicted"/>
<dbReference type="GeneID" id="94290400"/>
<dbReference type="AlphaFoldDB" id="A0A836LAC3"/>
<dbReference type="GO" id="GO:0003697">
    <property type="term" value="F:single-stranded DNA binding"/>
    <property type="evidence" value="ECO:0007669"/>
    <property type="project" value="TreeGrafter"/>
</dbReference>
<dbReference type="Gene3D" id="1.10.150.20">
    <property type="entry name" value="5' to 3' exonuclease, C-terminal subdomain"/>
    <property type="match status" value="1"/>
</dbReference>
<dbReference type="GO" id="GO:0000110">
    <property type="term" value="C:nucleotide-excision repair factor 1 complex"/>
    <property type="evidence" value="ECO:0007669"/>
    <property type="project" value="TreeGrafter"/>
</dbReference>
<name>A0A836LAC3_9TRYP</name>
<comment type="caution">
    <text evidence="1">The sequence shown here is derived from an EMBL/GenBank/DDBJ whole genome shotgun (WGS) entry which is preliminary data.</text>
</comment>
<sequence length="289" mass="31699">MSTHVITVGKQWLHHEVTQVLRQRRGVRVGVSEALHHCDFASGVSSVLYCDVHNAEVQHAQASLVQRMQAARQRAGTQPVILMVRMDTGAEVSLETLSWLNLECGVAQQCGLILVWSVDDAVQYLMSLATSAVTSVEYSGTPRPRVGDAPLPVLIDALTQTPQVVTRNDVVRIANRKTCMADVILSEASEWEDIPGLGHRKAARLQHLFRTPFLSSQQRIDSFLPASGDRVFATTSSAMPSRPPKPAGQPVAQFAATLSVETASAPEGRRRMMQALQRRLDAEDDESKE</sequence>
<protein>
    <submittedName>
        <fullName evidence="1">Uncharacterized protein</fullName>
    </submittedName>
</protein>
<dbReference type="EMBL" id="JAFJZO010000022">
    <property type="protein sequence ID" value="KAG5504891.1"/>
    <property type="molecule type" value="Genomic_DNA"/>
</dbReference>
<dbReference type="PANTHER" id="PTHR12749">
    <property type="entry name" value="EXCISION REPAIR CROSS-COMPLEMENTING 1 ERCC1"/>
    <property type="match status" value="1"/>
</dbReference>
<gene>
    <name evidence="1" type="ORF">JKF63_04337</name>
</gene>
<accession>A0A836LAC3</accession>
<dbReference type="GO" id="GO:0003684">
    <property type="term" value="F:damaged DNA binding"/>
    <property type="evidence" value="ECO:0007669"/>
    <property type="project" value="InterPro"/>
</dbReference>
<dbReference type="GO" id="GO:0070522">
    <property type="term" value="C:ERCC4-ERCC1 complex"/>
    <property type="evidence" value="ECO:0007669"/>
    <property type="project" value="TreeGrafter"/>
</dbReference>
<dbReference type="GO" id="GO:0006312">
    <property type="term" value="P:mitotic recombination"/>
    <property type="evidence" value="ECO:0007669"/>
    <property type="project" value="TreeGrafter"/>
</dbReference>
<reference evidence="1 2" key="1">
    <citation type="submission" date="2021-02" db="EMBL/GenBank/DDBJ databases">
        <title>Porcisia hertigi Genome sequencing and assembly.</title>
        <authorList>
            <person name="Almutairi H."/>
            <person name="Gatherer D."/>
        </authorList>
    </citation>
    <scope>NUCLEOTIDE SEQUENCE [LARGE SCALE GENOMIC DNA]</scope>
    <source>
        <strain evidence="1 2">C119</strain>
    </source>
</reference>
<dbReference type="PANTHER" id="PTHR12749:SF0">
    <property type="entry name" value="DNA EXCISION REPAIR PROTEIN ERCC-1"/>
    <property type="match status" value="1"/>
</dbReference>
<dbReference type="RefSeq" id="XP_067757152.1">
    <property type="nucleotide sequence ID" value="XM_067900323.1"/>
</dbReference>
<dbReference type="OrthoDB" id="10262814at2759"/>
<evidence type="ECO:0000313" key="2">
    <source>
        <dbReference type="Proteomes" id="UP000674318"/>
    </source>
</evidence>
<organism evidence="1 2">
    <name type="scientific">Porcisia hertigi</name>
    <dbReference type="NCBI Taxonomy" id="2761500"/>
    <lineage>
        <taxon>Eukaryota</taxon>
        <taxon>Discoba</taxon>
        <taxon>Euglenozoa</taxon>
        <taxon>Kinetoplastea</taxon>
        <taxon>Metakinetoplastina</taxon>
        <taxon>Trypanosomatida</taxon>
        <taxon>Trypanosomatidae</taxon>
        <taxon>Leishmaniinae</taxon>
        <taxon>Porcisia</taxon>
    </lineage>
</organism>
<dbReference type="InterPro" id="IPR004579">
    <property type="entry name" value="ERCC1/RAD10/SWI10"/>
</dbReference>
<dbReference type="KEGG" id="phet:94290400"/>
<evidence type="ECO:0000313" key="1">
    <source>
        <dbReference type="EMBL" id="KAG5504891.1"/>
    </source>
</evidence>
<keyword evidence="2" id="KW-1185">Reference proteome</keyword>
<dbReference type="GO" id="GO:0070914">
    <property type="term" value="P:UV-damage excision repair"/>
    <property type="evidence" value="ECO:0007669"/>
    <property type="project" value="TreeGrafter"/>
</dbReference>